<dbReference type="RefSeq" id="WP_062534840.1">
    <property type="nucleotide sequence ID" value="NZ_CP012678.1"/>
</dbReference>
<dbReference type="InterPro" id="IPR045584">
    <property type="entry name" value="Pilin-like"/>
</dbReference>
<dbReference type="Proteomes" id="UP000059847">
    <property type="component" value="Chromosome"/>
</dbReference>
<feature type="transmembrane region" description="Helical" evidence="4">
    <location>
        <begin position="20"/>
        <end position="41"/>
    </location>
</feature>
<dbReference type="PANTHER" id="PTHR30093:SF34">
    <property type="entry name" value="PREPILIN PEPTIDASE-DEPENDENT PROTEIN D"/>
    <property type="match status" value="1"/>
</dbReference>
<dbReference type="InterPro" id="IPR012902">
    <property type="entry name" value="N_methyl_site"/>
</dbReference>
<evidence type="ECO:0000313" key="5">
    <source>
        <dbReference type="EMBL" id="ALF59959.1"/>
    </source>
</evidence>
<keyword evidence="2" id="KW-0488">Methylation</keyword>
<evidence type="ECO:0000256" key="4">
    <source>
        <dbReference type="SAM" id="Phobius"/>
    </source>
</evidence>
<sequence>MTTLNSPKISQNRHHLTQSGFTLIELMIVVAIIGILAAIAIPQYQIYVGKTQAMRVINELGQLRLSVEECLQTGRDDIGLGTNECDPRATASNLIIGGSQVGVVLPNNVGVAQLSNPLTLTSTITATISTQVTPTIAGRKVAWLRSSEGSWSCRSNITAVYLPDSCAYDASL</sequence>
<dbReference type="GO" id="GO:0007155">
    <property type="term" value="P:cell adhesion"/>
    <property type="evidence" value="ECO:0007669"/>
    <property type="project" value="InterPro"/>
</dbReference>
<keyword evidence="6" id="KW-1185">Reference proteome</keyword>
<dbReference type="GO" id="GO:0044096">
    <property type="term" value="C:type IV pilus"/>
    <property type="evidence" value="ECO:0007669"/>
    <property type="project" value="TreeGrafter"/>
</dbReference>
<evidence type="ECO:0000256" key="2">
    <source>
        <dbReference type="ARBA" id="ARBA00022481"/>
    </source>
</evidence>
<evidence type="ECO:0000256" key="1">
    <source>
        <dbReference type="ARBA" id="ARBA00005233"/>
    </source>
</evidence>
<dbReference type="STRING" id="45610.AOC03_07825"/>
<dbReference type="Gene3D" id="3.30.700.10">
    <property type="entry name" value="Glycoprotein, Type 4 Pilin"/>
    <property type="match status" value="1"/>
</dbReference>
<name>A0A0M4T849_9GAMM</name>
<proteinExistence type="inferred from homology"/>
<evidence type="ECO:0000256" key="3">
    <source>
        <dbReference type="RuleBase" id="RU000389"/>
    </source>
</evidence>
<accession>A0A0M4T849</accession>
<dbReference type="NCBIfam" id="TIGR02532">
    <property type="entry name" value="IV_pilin_GFxxxE"/>
    <property type="match status" value="1"/>
</dbReference>
<dbReference type="KEGG" id="pur:AOC03_07825"/>
<keyword evidence="4" id="KW-1133">Transmembrane helix</keyword>
<gene>
    <name evidence="5" type="ORF">AOC03_07825</name>
</gene>
<evidence type="ECO:0000313" key="6">
    <source>
        <dbReference type="Proteomes" id="UP000059847"/>
    </source>
</evidence>
<dbReference type="AlphaFoldDB" id="A0A0M4T849"/>
<comment type="similarity">
    <text evidence="1 3">Belongs to the N-Me-Phe pilin family.</text>
</comment>
<dbReference type="PROSITE" id="PS00409">
    <property type="entry name" value="PROKAR_NTER_METHYL"/>
    <property type="match status" value="1"/>
</dbReference>
<organism evidence="5 6">
    <name type="scientific">Psychrobacter urativorans</name>
    <dbReference type="NCBI Taxonomy" id="45610"/>
    <lineage>
        <taxon>Bacteria</taxon>
        <taxon>Pseudomonadati</taxon>
        <taxon>Pseudomonadota</taxon>
        <taxon>Gammaproteobacteria</taxon>
        <taxon>Moraxellales</taxon>
        <taxon>Moraxellaceae</taxon>
        <taxon>Psychrobacter</taxon>
    </lineage>
</organism>
<keyword evidence="3" id="KW-0281">Fimbrium</keyword>
<dbReference type="Pfam" id="PF07963">
    <property type="entry name" value="N_methyl"/>
    <property type="match status" value="1"/>
</dbReference>
<dbReference type="EMBL" id="CP012678">
    <property type="protein sequence ID" value="ALF59959.1"/>
    <property type="molecule type" value="Genomic_DNA"/>
</dbReference>
<reference evidence="5 6" key="1">
    <citation type="submission" date="2015-09" db="EMBL/GenBank/DDBJ databases">
        <title>Complete genome of Psychrobacter urativorans R10.10B.</title>
        <authorList>
            <person name="See-Too W.S."/>
            <person name="Chan K.G."/>
        </authorList>
    </citation>
    <scope>NUCLEOTIDE SEQUENCE [LARGE SCALE GENOMIC DNA]</scope>
    <source>
        <strain evidence="5 6">R10.10B</strain>
    </source>
</reference>
<dbReference type="SUPFAM" id="SSF54523">
    <property type="entry name" value="Pili subunits"/>
    <property type="match status" value="1"/>
</dbReference>
<dbReference type="PANTHER" id="PTHR30093">
    <property type="entry name" value="GENERAL SECRETION PATHWAY PROTEIN G"/>
    <property type="match status" value="1"/>
</dbReference>
<evidence type="ECO:0008006" key="7">
    <source>
        <dbReference type="Google" id="ProtNLM"/>
    </source>
</evidence>
<keyword evidence="4" id="KW-0812">Transmembrane</keyword>
<protein>
    <recommendedName>
        <fullName evidence="7">Fimbrial protein</fullName>
    </recommendedName>
</protein>
<dbReference type="Pfam" id="PF00114">
    <property type="entry name" value="Pilin"/>
    <property type="match status" value="1"/>
</dbReference>
<dbReference type="OrthoDB" id="115249at2"/>
<dbReference type="GO" id="GO:0043107">
    <property type="term" value="P:type IV pilus-dependent motility"/>
    <property type="evidence" value="ECO:0007669"/>
    <property type="project" value="TreeGrafter"/>
</dbReference>
<dbReference type="InterPro" id="IPR001082">
    <property type="entry name" value="Pilin"/>
</dbReference>
<keyword evidence="4" id="KW-0472">Membrane</keyword>